<dbReference type="Proteomes" id="UP000799766">
    <property type="component" value="Unassembled WGS sequence"/>
</dbReference>
<proteinExistence type="predicted"/>
<protein>
    <submittedName>
        <fullName evidence="2">Uncharacterized protein</fullName>
    </submittedName>
</protein>
<organism evidence="2 3">
    <name type="scientific">Lineolata rhizophorae</name>
    <dbReference type="NCBI Taxonomy" id="578093"/>
    <lineage>
        <taxon>Eukaryota</taxon>
        <taxon>Fungi</taxon>
        <taxon>Dikarya</taxon>
        <taxon>Ascomycota</taxon>
        <taxon>Pezizomycotina</taxon>
        <taxon>Dothideomycetes</taxon>
        <taxon>Dothideomycetes incertae sedis</taxon>
        <taxon>Lineolatales</taxon>
        <taxon>Lineolataceae</taxon>
        <taxon>Lineolata</taxon>
    </lineage>
</organism>
<reference evidence="2" key="1">
    <citation type="journal article" date="2020" name="Stud. Mycol.">
        <title>101 Dothideomycetes genomes: a test case for predicting lifestyles and emergence of pathogens.</title>
        <authorList>
            <person name="Haridas S."/>
            <person name="Albert R."/>
            <person name="Binder M."/>
            <person name="Bloem J."/>
            <person name="Labutti K."/>
            <person name="Salamov A."/>
            <person name="Andreopoulos B."/>
            <person name="Baker S."/>
            <person name="Barry K."/>
            <person name="Bills G."/>
            <person name="Bluhm B."/>
            <person name="Cannon C."/>
            <person name="Castanera R."/>
            <person name="Culley D."/>
            <person name="Daum C."/>
            <person name="Ezra D."/>
            <person name="Gonzalez J."/>
            <person name="Henrissat B."/>
            <person name="Kuo A."/>
            <person name="Liang C."/>
            <person name="Lipzen A."/>
            <person name="Lutzoni F."/>
            <person name="Magnuson J."/>
            <person name="Mondo S."/>
            <person name="Nolan M."/>
            <person name="Ohm R."/>
            <person name="Pangilinan J."/>
            <person name="Park H.-J."/>
            <person name="Ramirez L."/>
            <person name="Alfaro M."/>
            <person name="Sun H."/>
            <person name="Tritt A."/>
            <person name="Yoshinaga Y."/>
            <person name="Zwiers L.-H."/>
            <person name="Turgeon B."/>
            <person name="Goodwin S."/>
            <person name="Spatafora J."/>
            <person name="Crous P."/>
            <person name="Grigoriev I."/>
        </authorList>
    </citation>
    <scope>NUCLEOTIDE SEQUENCE</scope>
    <source>
        <strain evidence="2">ATCC 16933</strain>
    </source>
</reference>
<sequence>MYKRSISRSSTPPATNGAGHPSKASQQHPVATVLPPTCLFFPFSILCNPPCVPFYYSQLASFRQVLSASGVLAVAPLSSIHSLLQHSTRPFQICLTMAQSSSSSTSTTTFAPMPSAVSTGICRISTIPSQMPAHPTRIRRGLLFRMAELISCVPGVESLR</sequence>
<feature type="region of interest" description="Disordered" evidence="1">
    <location>
        <begin position="1"/>
        <end position="26"/>
    </location>
</feature>
<keyword evidence="3" id="KW-1185">Reference proteome</keyword>
<evidence type="ECO:0000313" key="2">
    <source>
        <dbReference type="EMBL" id="KAF2456170.1"/>
    </source>
</evidence>
<accession>A0A6A6NWM9</accession>
<name>A0A6A6NWM9_9PEZI</name>
<evidence type="ECO:0000313" key="3">
    <source>
        <dbReference type="Proteomes" id="UP000799766"/>
    </source>
</evidence>
<gene>
    <name evidence="2" type="ORF">BDY21DRAFT_57258</name>
</gene>
<dbReference type="EMBL" id="MU001684">
    <property type="protein sequence ID" value="KAF2456170.1"/>
    <property type="molecule type" value="Genomic_DNA"/>
</dbReference>
<evidence type="ECO:0000256" key="1">
    <source>
        <dbReference type="SAM" id="MobiDB-lite"/>
    </source>
</evidence>
<dbReference type="AlphaFoldDB" id="A0A6A6NWM9"/>